<feature type="coiled-coil region" evidence="1">
    <location>
        <begin position="539"/>
        <end position="573"/>
    </location>
</feature>
<feature type="region of interest" description="Disordered" evidence="2">
    <location>
        <begin position="67"/>
        <end position="86"/>
    </location>
</feature>
<accession>A0AAQ3P0C5</accession>
<dbReference type="PANTHER" id="PTHR21450">
    <property type="entry name" value="PROTEIN ALTERED PHOSPHATE STARVATION RESPONSE 1"/>
    <property type="match status" value="1"/>
</dbReference>
<evidence type="ECO:0000313" key="6">
    <source>
        <dbReference type="EMBL" id="WVZ19781.1"/>
    </source>
</evidence>
<organism evidence="6 7">
    <name type="scientific">Vigna mungo</name>
    <name type="common">Black gram</name>
    <name type="synonym">Phaseolus mungo</name>
    <dbReference type="NCBI Taxonomy" id="3915"/>
    <lineage>
        <taxon>Eukaryota</taxon>
        <taxon>Viridiplantae</taxon>
        <taxon>Streptophyta</taxon>
        <taxon>Embryophyta</taxon>
        <taxon>Tracheophyta</taxon>
        <taxon>Spermatophyta</taxon>
        <taxon>Magnoliopsida</taxon>
        <taxon>eudicotyledons</taxon>
        <taxon>Gunneridae</taxon>
        <taxon>Pentapetalae</taxon>
        <taxon>rosids</taxon>
        <taxon>fabids</taxon>
        <taxon>Fabales</taxon>
        <taxon>Fabaceae</taxon>
        <taxon>Papilionoideae</taxon>
        <taxon>50 kb inversion clade</taxon>
        <taxon>NPAAA clade</taxon>
        <taxon>indigoferoid/millettioid clade</taxon>
        <taxon>Phaseoleae</taxon>
        <taxon>Vigna</taxon>
    </lineage>
</organism>
<dbReference type="Pfam" id="PF04783">
    <property type="entry name" value="DUF630"/>
    <property type="match status" value="1"/>
</dbReference>
<dbReference type="EMBL" id="CP144699">
    <property type="protein sequence ID" value="WVZ19781.1"/>
    <property type="molecule type" value="Genomic_DNA"/>
</dbReference>
<keyword evidence="3" id="KW-0472">Membrane</keyword>
<name>A0AAQ3P0C5_VIGMU</name>
<evidence type="ECO:0008006" key="8">
    <source>
        <dbReference type="Google" id="ProtNLM"/>
    </source>
</evidence>
<dbReference type="Pfam" id="PF04782">
    <property type="entry name" value="DUF632"/>
    <property type="match status" value="2"/>
</dbReference>
<sequence>MGCVWSSIDEDEKVGRCKERKRLMKQLVKIRGDYSDSLLAYLKSLRNTGATLRQFTESDTIEFETASNGIAEPASSSPKADKLLPPPLPPFLTDKSMVHEDEILETDDTDVPPLQIDPSLSSLRLYRCPDRNEMMEPVEEDNWEETKTEFEDEDAEAAVIAEKLRRGKQQLIETVDENSSAISLYRKDATAMPVTVSRRGKTLEGIGKELDDQFLKASGCIKEIAVLIDISGGDTLLRQNSGRHDRKRGNSAKVFSVLSWSRHSKSPPSTKDCAEFSGHSEPCKPGAHCATLKRLYAAEKKLFKAVKLSSHSNVIYLIVFIVVAALLVLSSFVALQDNAEEGIVALEFDRKMSLLQKQEDENLDMVKIDKTRSCVEKLESDLISLRQCISDTTSSILEMIDEELLPQLVALTAGLVQMWRTMREAHEAQILISQQLSSLSDSHNTILNSEYHHQATIQFQTEASYWYSSFCKLVKSQREYVRILHEWIKLTESLRDGQESSNHSSVLTICEQWEHGLNDLPEKATSDAIKSLLSCIRSITSQQTEEHNILKKLDKLERKFQKCMNSLAEMQQRIDGDIADTSPRHPIHVKKTETEEIKKLVENERANYLDAVRYSRAMTLDQLQTTLPPLFQLLMEFSSASSHAIQLINAPTEAI</sequence>
<dbReference type="PANTHER" id="PTHR21450:SF21">
    <property type="entry name" value="REDUCTASE SUBUNIT C, PUTATIVE (DUF630 AND DUF632)-RELATED"/>
    <property type="match status" value="1"/>
</dbReference>
<evidence type="ECO:0000259" key="5">
    <source>
        <dbReference type="Pfam" id="PF04783"/>
    </source>
</evidence>
<evidence type="ECO:0000256" key="1">
    <source>
        <dbReference type="SAM" id="Coils"/>
    </source>
</evidence>
<evidence type="ECO:0000259" key="4">
    <source>
        <dbReference type="Pfam" id="PF04782"/>
    </source>
</evidence>
<dbReference type="InterPro" id="IPR006867">
    <property type="entry name" value="DUF632"/>
</dbReference>
<proteinExistence type="predicted"/>
<dbReference type="InterPro" id="IPR006868">
    <property type="entry name" value="DUF630"/>
</dbReference>
<evidence type="ECO:0000256" key="2">
    <source>
        <dbReference type="SAM" id="MobiDB-lite"/>
    </source>
</evidence>
<dbReference type="AlphaFoldDB" id="A0AAQ3P0C5"/>
<feature type="domain" description="DUF632" evidence="4">
    <location>
        <begin position="204"/>
        <end position="314"/>
    </location>
</feature>
<feature type="domain" description="DUF632" evidence="4">
    <location>
        <begin position="342"/>
        <end position="537"/>
    </location>
</feature>
<reference evidence="6 7" key="1">
    <citation type="journal article" date="2023" name="Life. Sci Alliance">
        <title>Evolutionary insights into 3D genome organization and epigenetic landscape of Vigna mungo.</title>
        <authorList>
            <person name="Junaid A."/>
            <person name="Singh B."/>
            <person name="Bhatia S."/>
        </authorList>
    </citation>
    <scope>NUCLEOTIDE SEQUENCE [LARGE SCALE GENOMIC DNA]</scope>
    <source>
        <strain evidence="6">Urdbean</strain>
    </source>
</reference>
<keyword evidence="1" id="KW-0175">Coiled coil</keyword>
<keyword evidence="3" id="KW-1133">Transmembrane helix</keyword>
<dbReference type="Proteomes" id="UP001374535">
    <property type="component" value="Chromosome 2"/>
</dbReference>
<protein>
    <recommendedName>
        <fullName evidence="8">Nitrate regulatory gene2 protein</fullName>
    </recommendedName>
</protein>
<feature type="domain" description="DUF630" evidence="5">
    <location>
        <begin position="1"/>
        <end position="59"/>
    </location>
</feature>
<evidence type="ECO:0000256" key="3">
    <source>
        <dbReference type="SAM" id="Phobius"/>
    </source>
</evidence>
<keyword evidence="7" id="KW-1185">Reference proteome</keyword>
<feature type="transmembrane region" description="Helical" evidence="3">
    <location>
        <begin position="314"/>
        <end position="335"/>
    </location>
</feature>
<evidence type="ECO:0000313" key="7">
    <source>
        <dbReference type="Proteomes" id="UP001374535"/>
    </source>
</evidence>
<gene>
    <name evidence="6" type="ORF">V8G54_007103</name>
</gene>
<keyword evidence="3" id="KW-0812">Transmembrane</keyword>